<feature type="domain" description="4Fe-4S ferredoxin-type" evidence="5">
    <location>
        <begin position="163"/>
        <end position="192"/>
    </location>
</feature>
<protein>
    <submittedName>
        <fullName evidence="6">Iron-sulfur cluster-binding protein</fullName>
    </submittedName>
</protein>
<dbReference type="Gene3D" id="3.30.70.20">
    <property type="match status" value="2"/>
</dbReference>
<dbReference type="SUPFAM" id="SSF54862">
    <property type="entry name" value="4Fe-4S ferredoxins"/>
    <property type="match status" value="2"/>
</dbReference>
<dbReference type="PANTHER" id="PTHR43687">
    <property type="entry name" value="ADENYLYLSULFATE REDUCTASE, BETA SUBUNIT"/>
    <property type="match status" value="1"/>
</dbReference>
<dbReference type="Proteomes" id="UP000509448">
    <property type="component" value="Chromosome"/>
</dbReference>
<reference evidence="6 7" key="1">
    <citation type="journal article" date="2019" name="ISME J.">
        <title>Isolation and characterization of a thermophilic sulfur- and iron-reducing thaumarchaeote from a terrestrial acidic hot spring.</title>
        <authorList>
            <person name="Kato S."/>
            <person name="Itoh T."/>
            <person name="Yuki M."/>
            <person name="Nagamori M."/>
            <person name="Ohnishi M."/>
            <person name="Uematsu K."/>
            <person name="Suzuki K."/>
            <person name="Takashina T."/>
            <person name="Ohkuma M."/>
        </authorList>
    </citation>
    <scope>NUCLEOTIDE SEQUENCE [LARGE SCALE GENOMIC DNA]</scope>
    <source>
        <strain evidence="6 7">NAS-02</strain>
    </source>
</reference>
<evidence type="ECO:0000313" key="7">
    <source>
        <dbReference type="Proteomes" id="UP000509448"/>
    </source>
</evidence>
<accession>A0A4P2VEU7</accession>
<organism evidence="6 7">
    <name type="scientific">Conexivisphaera calida</name>
    <dbReference type="NCBI Taxonomy" id="1874277"/>
    <lineage>
        <taxon>Archaea</taxon>
        <taxon>Nitrososphaerota</taxon>
        <taxon>Conexivisphaeria</taxon>
        <taxon>Conexivisphaerales</taxon>
        <taxon>Conexivisphaeraceae</taxon>
        <taxon>Conexivisphaera</taxon>
    </lineage>
</organism>
<dbReference type="OrthoDB" id="15347at2157"/>
<keyword evidence="3" id="KW-0408">Iron</keyword>
<dbReference type="AlphaFoldDB" id="A0A4P2VEU7"/>
<name>A0A4P2VEU7_9ARCH</name>
<dbReference type="InterPro" id="IPR050572">
    <property type="entry name" value="Fe-S_Ferredoxin"/>
</dbReference>
<proteinExistence type="predicted"/>
<dbReference type="InterPro" id="IPR017896">
    <property type="entry name" value="4Fe4S_Fe-S-bd"/>
</dbReference>
<dbReference type="PROSITE" id="PS51379">
    <property type="entry name" value="4FE4S_FER_2"/>
    <property type="match status" value="4"/>
</dbReference>
<dbReference type="InterPro" id="IPR017900">
    <property type="entry name" value="4Fe4S_Fe_S_CS"/>
</dbReference>
<evidence type="ECO:0000256" key="1">
    <source>
        <dbReference type="ARBA" id="ARBA00022485"/>
    </source>
</evidence>
<dbReference type="GeneID" id="55585354"/>
<dbReference type="PROSITE" id="PS00198">
    <property type="entry name" value="4FE4S_FER_1"/>
    <property type="match status" value="2"/>
</dbReference>
<evidence type="ECO:0000256" key="3">
    <source>
        <dbReference type="ARBA" id="ARBA00023004"/>
    </source>
</evidence>
<evidence type="ECO:0000256" key="4">
    <source>
        <dbReference type="ARBA" id="ARBA00023014"/>
    </source>
</evidence>
<keyword evidence="2" id="KW-0479">Metal-binding</keyword>
<dbReference type="EMBL" id="AP018732">
    <property type="protein sequence ID" value="BBE42924.1"/>
    <property type="molecule type" value="Genomic_DNA"/>
</dbReference>
<keyword evidence="1" id="KW-0004">4Fe-4S</keyword>
<dbReference type="Pfam" id="PF12838">
    <property type="entry name" value="Fer4_7"/>
    <property type="match status" value="2"/>
</dbReference>
<dbReference type="GO" id="GO:0046872">
    <property type="term" value="F:metal ion binding"/>
    <property type="evidence" value="ECO:0007669"/>
    <property type="project" value="UniProtKB-KW"/>
</dbReference>
<dbReference type="GO" id="GO:0051539">
    <property type="term" value="F:4 iron, 4 sulfur cluster binding"/>
    <property type="evidence" value="ECO:0007669"/>
    <property type="project" value="UniProtKB-KW"/>
</dbReference>
<feature type="domain" description="4Fe-4S ferredoxin-type" evidence="5">
    <location>
        <begin position="127"/>
        <end position="160"/>
    </location>
</feature>
<dbReference type="RefSeq" id="WP_174449102.1">
    <property type="nucleotide sequence ID" value="NZ_AP018732.1"/>
</dbReference>
<evidence type="ECO:0000313" key="6">
    <source>
        <dbReference type="EMBL" id="BBE42924.1"/>
    </source>
</evidence>
<sequence>MSANQQLLKFGVEVFDHYCEHRKGGEEICDPVELSSRLRGRKALIIRGIYDQQHLKLYRDAVLRAGLNPLLVQVIDYRWNPWVLEATRAALEAAWVADRARFTEESVEYTRREIMTGNVHPYSGRSSHPVYIREACGDLYRVCDICQRSCPYGAIEIDRAEKRGVIVDDAKCTDCGLCAAACPMGAIQMPNYPDASFADVGAVKGDKVVSCRLHEGESLKLPCVGELGPVDLLAMRAGGSVTVHCPDPGCKLAGNLSTLRKLLGELDEVYGGFAFSQGGEPLRPGARDGAPAIRAASPSYRRPTIIAALADEVSAPLLGVRDLSVDDTCTLCENCAKWCPTNALTIAREGDRTSLRFDPSSCVGCDVCVSVCPEFRDQGGSRVRAISTRPHSGALERRVLAEDHNVYCRDCGAFVGTRRTLDKVKRTMEERGLPVDDEWLERCPKHRFEYSIRKGIQGSSAFGPKR</sequence>
<keyword evidence="4" id="KW-0411">Iron-sulfur</keyword>
<evidence type="ECO:0000256" key="2">
    <source>
        <dbReference type="ARBA" id="ARBA00022723"/>
    </source>
</evidence>
<dbReference type="KEGG" id="ccai:NAS2_1544"/>
<dbReference type="PANTHER" id="PTHR43687:SF1">
    <property type="entry name" value="FERREDOXIN III"/>
    <property type="match status" value="1"/>
</dbReference>
<gene>
    <name evidence="6" type="ORF">NAS2_1544</name>
</gene>
<feature type="domain" description="4Fe-4S ferredoxin-type" evidence="5">
    <location>
        <begin position="321"/>
        <end position="349"/>
    </location>
</feature>
<evidence type="ECO:0000259" key="5">
    <source>
        <dbReference type="PROSITE" id="PS51379"/>
    </source>
</evidence>
<dbReference type="GO" id="GO:0016491">
    <property type="term" value="F:oxidoreductase activity"/>
    <property type="evidence" value="ECO:0007669"/>
    <property type="project" value="UniProtKB-ARBA"/>
</dbReference>
<feature type="domain" description="4Fe-4S ferredoxin-type" evidence="5">
    <location>
        <begin position="353"/>
        <end position="373"/>
    </location>
</feature>
<keyword evidence="7" id="KW-1185">Reference proteome</keyword>